<gene>
    <name evidence="3" type="ORF">R3P38DRAFT_2829386</name>
</gene>
<comment type="caution">
    <text evidence="3">The sequence shown here is derived from an EMBL/GenBank/DDBJ whole genome shotgun (WGS) entry which is preliminary data.</text>
</comment>
<keyword evidence="4" id="KW-1185">Reference proteome</keyword>
<evidence type="ECO:0000256" key="1">
    <source>
        <dbReference type="SAM" id="MobiDB-lite"/>
    </source>
</evidence>
<dbReference type="Proteomes" id="UP001362999">
    <property type="component" value="Unassembled WGS sequence"/>
</dbReference>
<name>A0AAW0E7N1_9AGAR</name>
<dbReference type="Pfam" id="PF05205">
    <property type="entry name" value="COMPASS-Shg1"/>
    <property type="match status" value="1"/>
</dbReference>
<accession>A0AAW0E7N1</accession>
<feature type="compositionally biased region" description="Basic and acidic residues" evidence="1">
    <location>
        <begin position="99"/>
        <end position="110"/>
    </location>
</feature>
<evidence type="ECO:0000313" key="4">
    <source>
        <dbReference type="Proteomes" id="UP001362999"/>
    </source>
</evidence>
<dbReference type="InterPro" id="IPR055264">
    <property type="entry name" value="BOD1/SHG1_dom"/>
</dbReference>
<dbReference type="EMBL" id="JAWWNJ010000002">
    <property type="protein sequence ID" value="KAK7061419.1"/>
    <property type="molecule type" value="Genomic_DNA"/>
</dbReference>
<protein>
    <recommendedName>
        <fullName evidence="2">BOD1/SHG1 domain-containing protein</fullName>
    </recommendedName>
</protein>
<evidence type="ECO:0000259" key="2">
    <source>
        <dbReference type="Pfam" id="PF05205"/>
    </source>
</evidence>
<sequence>MPISEPRDLVAQFKTSGEFDKLRRQLLADAQRSSGFEAFKARVEEIARERLESGQTAYTAPELLHKDLMQEINRFPIVDRFASDVPMLSDNIRASLQRTLREDRGQKDPPPENAAPSQPSGESARPSPKEDPSLLPSQEPALAPLVPPGPSSEVPEKEMDVDTLDSAPLTDPHETVASSPKSSPLSSPPGPS</sequence>
<feature type="domain" description="BOD1/SHG1" evidence="2">
    <location>
        <begin position="9"/>
        <end position="94"/>
    </location>
</feature>
<feature type="region of interest" description="Disordered" evidence="1">
    <location>
        <begin position="93"/>
        <end position="192"/>
    </location>
</feature>
<dbReference type="AlphaFoldDB" id="A0AAW0E7N1"/>
<proteinExistence type="predicted"/>
<evidence type="ECO:0000313" key="3">
    <source>
        <dbReference type="EMBL" id="KAK7061419.1"/>
    </source>
</evidence>
<reference evidence="3 4" key="1">
    <citation type="journal article" date="2024" name="J Genomics">
        <title>Draft genome sequencing and assembly of Favolaschia claudopus CIRM-BRFM 2984 isolated from oak limbs.</title>
        <authorList>
            <person name="Navarro D."/>
            <person name="Drula E."/>
            <person name="Chaduli D."/>
            <person name="Cazenave R."/>
            <person name="Ahrendt S."/>
            <person name="Wang J."/>
            <person name="Lipzen A."/>
            <person name="Daum C."/>
            <person name="Barry K."/>
            <person name="Grigoriev I.V."/>
            <person name="Favel A."/>
            <person name="Rosso M.N."/>
            <person name="Martin F."/>
        </authorList>
    </citation>
    <scope>NUCLEOTIDE SEQUENCE [LARGE SCALE GENOMIC DNA]</scope>
    <source>
        <strain evidence="3 4">CIRM-BRFM 2984</strain>
    </source>
</reference>
<organism evidence="3 4">
    <name type="scientific">Favolaschia claudopus</name>
    <dbReference type="NCBI Taxonomy" id="2862362"/>
    <lineage>
        <taxon>Eukaryota</taxon>
        <taxon>Fungi</taxon>
        <taxon>Dikarya</taxon>
        <taxon>Basidiomycota</taxon>
        <taxon>Agaricomycotina</taxon>
        <taxon>Agaricomycetes</taxon>
        <taxon>Agaricomycetidae</taxon>
        <taxon>Agaricales</taxon>
        <taxon>Marasmiineae</taxon>
        <taxon>Mycenaceae</taxon>
        <taxon>Favolaschia</taxon>
    </lineage>
</organism>